<reference evidence="1 2" key="1">
    <citation type="journal article" date="2019" name="Environ. Microbiol.">
        <title>At the nexus of three kingdoms: the genome of the mycorrhizal fungus Gigaspora margarita provides insights into plant, endobacterial and fungal interactions.</title>
        <authorList>
            <person name="Venice F."/>
            <person name="Ghignone S."/>
            <person name="Salvioli di Fossalunga A."/>
            <person name="Amselem J."/>
            <person name="Novero M."/>
            <person name="Xianan X."/>
            <person name="Sedzielewska Toro K."/>
            <person name="Morin E."/>
            <person name="Lipzen A."/>
            <person name="Grigoriev I.V."/>
            <person name="Henrissat B."/>
            <person name="Martin F.M."/>
            <person name="Bonfante P."/>
        </authorList>
    </citation>
    <scope>NUCLEOTIDE SEQUENCE [LARGE SCALE GENOMIC DNA]</scope>
    <source>
        <strain evidence="1 2">BEG34</strain>
    </source>
</reference>
<dbReference type="AlphaFoldDB" id="A0A8H3WWZ9"/>
<name>A0A8H3WWZ9_GIGMA</name>
<protein>
    <submittedName>
        <fullName evidence="1">Uncharacterized protein</fullName>
    </submittedName>
</protein>
<keyword evidence="2" id="KW-1185">Reference proteome</keyword>
<dbReference type="Proteomes" id="UP000439903">
    <property type="component" value="Unassembled WGS sequence"/>
</dbReference>
<sequence length="127" mass="14512">MPYVAPKVFNYTPTSLNVKQAISIAGNTRPRERPSEVLGTKNIITKNKSESQTILTRDVKRENLSTSTRLTHTENFLLRKKNGEIIKSSFKKFKTKSVSSKSVSSKSVRFSNELKHIRYDDDFSDNE</sequence>
<comment type="caution">
    <text evidence="1">The sequence shown here is derived from an EMBL/GenBank/DDBJ whole genome shotgun (WGS) entry which is preliminary data.</text>
</comment>
<dbReference type="EMBL" id="WTPW01002853">
    <property type="protein sequence ID" value="KAF0362488.1"/>
    <property type="molecule type" value="Genomic_DNA"/>
</dbReference>
<evidence type="ECO:0000313" key="1">
    <source>
        <dbReference type="EMBL" id="KAF0362488.1"/>
    </source>
</evidence>
<evidence type="ECO:0000313" key="2">
    <source>
        <dbReference type="Proteomes" id="UP000439903"/>
    </source>
</evidence>
<accession>A0A8H3WWZ9</accession>
<dbReference type="OrthoDB" id="2436756at2759"/>
<gene>
    <name evidence="1" type="ORF">F8M41_014039</name>
</gene>
<organism evidence="1 2">
    <name type="scientific">Gigaspora margarita</name>
    <dbReference type="NCBI Taxonomy" id="4874"/>
    <lineage>
        <taxon>Eukaryota</taxon>
        <taxon>Fungi</taxon>
        <taxon>Fungi incertae sedis</taxon>
        <taxon>Mucoromycota</taxon>
        <taxon>Glomeromycotina</taxon>
        <taxon>Glomeromycetes</taxon>
        <taxon>Diversisporales</taxon>
        <taxon>Gigasporaceae</taxon>
        <taxon>Gigaspora</taxon>
    </lineage>
</organism>
<proteinExistence type="predicted"/>